<dbReference type="PANTHER" id="PTHR22893">
    <property type="entry name" value="NADH OXIDOREDUCTASE-RELATED"/>
    <property type="match status" value="1"/>
</dbReference>
<dbReference type="EMBL" id="GDHC01010202">
    <property type="protein sequence ID" value="JAQ08427.1"/>
    <property type="molecule type" value="Transcribed_RNA"/>
</dbReference>
<accession>A0A0A9YDP5</accession>
<dbReference type="Pfam" id="PF00724">
    <property type="entry name" value="Oxidored_FMN"/>
    <property type="match status" value="1"/>
</dbReference>
<dbReference type="InterPro" id="IPR045247">
    <property type="entry name" value="Oye-like"/>
</dbReference>
<reference evidence="3" key="3">
    <citation type="journal article" date="2016" name="Gigascience">
        <title>De novo construction of an expanded transcriptome assembly for the western tarnished plant bug, Lygus hesperus.</title>
        <authorList>
            <person name="Tassone E.E."/>
            <person name="Geib S.M."/>
            <person name="Hall B."/>
            <person name="Fabrick J.A."/>
            <person name="Brent C.S."/>
            <person name="Hull J.J."/>
        </authorList>
    </citation>
    <scope>NUCLEOTIDE SEQUENCE</scope>
</reference>
<evidence type="ECO:0000313" key="3">
    <source>
        <dbReference type="EMBL" id="JAQ08427.1"/>
    </source>
</evidence>
<organism evidence="2">
    <name type="scientific">Lygus hesperus</name>
    <name type="common">Western plant bug</name>
    <dbReference type="NCBI Taxonomy" id="30085"/>
    <lineage>
        <taxon>Eukaryota</taxon>
        <taxon>Metazoa</taxon>
        <taxon>Ecdysozoa</taxon>
        <taxon>Arthropoda</taxon>
        <taxon>Hexapoda</taxon>
        <taxon>Insecta</taxon>
        <taxon>Pterygota</taxon>
        <taxon>Neoptera</taxon>
        <taxon>Paraneoptera</taxon>
        <taxon>Hemiptera</taxon>
        <taxon>Heteroptera</taxon>
        <taxon>Panheteroptera</taxon>
        <taxon>Cimicomorpha</taxon>
        <taxon>Miridae</taxon>
        <taxon>Mirini</taxon>
        <taxon>Lygus</taxon>
    </lineage>
</organism>
<protein>
    <submittedName>
        <fullName evidence="2">12-oxophytodienoate reductase 3</fullName>
    </submittedName>
</protein>
<reference evidence="2" key="1">
    <citation type="journal article" date="2014" name="PLoS ONE">
        <title>Transcriptome-Based Identification of ABC Transporters in the Western Tarnished Plant Bug Lygus hesperus.</title>
        <authorList>
            <person name="Hull J.J."/>
            <person name="Chaney K."/>
            <person name="Geib S.M."/>
            <person name="Fabrick J.A."/>
            <person name="Brent C.S."/>
            <person name="Walsh D."/>
            <person name="Lavine L.C."/>
        </authorList>
    </citation>
    <scope>NUCLEOTIDE SEQUENCE</scope>
</reference>
<dbReference type="SUPFAM" id="SSF51395">
    <property type="entry name" value="FMN-linked oxidoreductases"/>
    <property type="match status" value="1"/>
</dbReference>
<dbReference type="InterPro" id="IPR001155">
    <property type="entry name" value="OxRdtase_FMN_N"/>
</dbReference>
<evidence type="ECO:0000313" key="2">
    <source>
        <dbReference type="EMBL" id="JAG31192.1"/>
    </source>
</evidence>
<dbReference type="Gene3D" id="3.20.20.70">
    <property type="entry name" value="Aldolase class I"/>
    <property type="match status" value="1"/>
</dbReference>
<dbReference type="PANTHER" id="PTHR22893:SF91">
    <property type="entry name" value="NADPH DEHYDROGENASE 2-RELATED"/>
    <property type="match status" value="1"/>
</dbReference>
<sequence length="208" mass="22951">MPITALMQPLKVGRYTLRNRFIMSALTRCRADENHVPTDSMVKYYSDRSSMGLLLTEATQIRDGYSTFGYEGGIYGEQQIAGWRRVVDAVHEKCGVIFCQIHHGGRATVQANLLPGLKVVGASETGITNHQIAAEFSRDGKKQPYPATVHALTEDEIVQHINMYANAAKNAIRAGFDGVEIHGANGYLIDQFLKTSSNKRTDKYGGTL</sequence>
<gene>
    <name evidence="2" type="primary">OPR3_1</name>
    <name evidence="3" type="synonym">OPR3</name>
    <name evidence="2" type="ORF">CM83_2538</name>
    <name evidence="3" type="ORF">g.95398</name>
</gene>
<dbReference type="GO" id="GO:0016491">
    <property type="term" value="F:oxidoreductase activity"/>
    <property type="evidence" value="ECO:0007669"/>
    <property type="project" value="InterPro"/>
</dbReference>
<dbReference type="EMBL" id="GBHO01012412">
    <property type="protein sequence ID" value="JAG31192.1"/>
    <property type="molecule type" value="Transcribed_RNA"/>
</dbReference>
<reference evidence="2" key="2">
    <citation type="submission" date="2014-07" db="EMBL/GenBank/DDBJ databases">
        <authorList>
            <person name="Hull J."/>
        </authorList>
    </citation>
    <scope>NUCLEOTIDE SEQUENCE</scope>
</reference>
<dbReference type="InterPro" id="IPR013785">
    <property type="entry name" value="Aldolase_TIM"/>
</dbReference>
<dbReference type="AlphaFoldDB" id="A0A0A9YDP5"/>
<evidence type="ECO:0000259" key="1">
    <source>
        <dbReference type="Pfam" id="PF00724"/>
    </source>
</evidence>
<dbReference type="GO" id="GO:0010181">
    <property type="term" value="F:FMN binding"/>
    <property type="evidence" value="ECO:0007669"/>
    <property type="project" value="InterPro"/>
</dbReference>
<name>A0A0A9YDP5_LYGHE</name>
<feature type="domain" description="NADH:flavin oxidoreductase/NADH oxidase N-terminal" evidence="1">
    <location>
        <begin position="6"/>
        <end position="207"/>
    </location>
</feature>
<proteinExistence type="predicted"/>